<name>A0A1G4TKF3_9CAUL</name>
<sequence length="87" mass="10062">MSTLNVSMPESMREYIERQAERGQYSASEYVRHLIREDQKRSAQTERGLLWEYLTLCAKQLDDGELAENVTAEDIIAQGRVRRGRSA</sequence>
<accession>A0A1G4TKF3</accession>
<dbReference type="AlphaFoldDB" id="A0A1G4TKF3"/>
<reference evidence="2" key="1">
    <citation type="submission" date="2016-10" db="EMBL/GenBank/DDBJ databases">
        <authorList>
            <person name="Varghese N."/>
            <person name="Submissions S."/>
        </authorList>
    </citation>
    <scope>NUCLEOTIDE SEQUENCE [LARGE SCALE GENOMIC DNA]</scope>
    <source>
        <strain evidence="2">CGMCC 1.3431</strain>
    </source>
</reference>
<dbReference type="InterPro" id="IPR010985">
    <property type="entry name" value="Ribbon_hlx_hlx"/>
</dbReference>
<gene>
    <name evidence="1" type="ORF">SAMN02927928_3636</name>
</gene>
<dbReference type="SUPFAM" id="SSF47598">
    <property type="entry name" value="Ribbon-helix-helix"/>
    <property type="match status" value="1"/>
</dbReference>
<evidence type="ECO:0000313" key="1">
    <source>
        <dbReference type="EMBL" id="SCW81782.1"/>
    </source>
</evidence>
<keyword evidence="2" id="KW-1185">Reference proteome</keyword>
<proteinExistence type="predicted"/>
<dbReference type="EMBL" id="FMTS01000009">
    <property type="protein sequence ID" value="SCW81782.1"/>
    <property type="molecule type" value="Genomic_DNA"/>
</dbReference>
<dbReference type="CDD" id="cd22231">
    <property type="entry name" value="RHH_NikR_HicB-like"/>
    <property type="match status" value="1"/>
</dbReference>
<dbReference type="Proteomes" id="UP000199150">
    <property type="component" value="Unassembled WGS sequence"/>
</dbReference>
<organism evidence="1 2">
    <name type="scientific">Asticcacaulis taihuensis</name>
    <dbReference type="NCBI Taxonomy" id="260084"/>
    <lineage>
        <taxon>Bacteria</taxon>
        <taxon>Pseudomonadati</taxon>
        <taxon>Pseudomonadota</taxon>
        <taxon>Alphaproteobacteria</taxon>
        <taxon>Caulobacterales</taxon>
        <taxon>Caulobacteraceae</taxon>
        <taxon>Asticcacaulis</taxon>
    </lineage>
</organism>
<dbReference type="GO" id="GO:0006355">
    <property type="term" value="P:regulation of DNA-templated transcription"/>
    <property type="evidence" value="ECO:0007669"/>
    <property type="project" value="InterPro"/>
</dbReference>
<dbReference type="RefSeq" id="WP_090650690.1">
    <property type="nucleotide sequence ID" value="NZ_CBCRYE010000002.1"/>
</dbReference>
<dbReference type="OrthoDB" id="9811310at2"/>
<protein>
    <submittedName>
        <fullName evidence="1">Antitoxin ParD1/3/4</fullName>
    </submittedName>
</protein>
<dbReference type="STRING" id="260084.SAMN02927928_3636"/>
<evidence type="ECO:0000313" key="2">
    <source>
        <dbReference type="Proteomes" id="UP000199150"/>
    </source>
</evidence>